<comment type="caution">
    <text evidence="1">The sequence shown here is derived from an EMBL/GenBank/DDBJ whole genome shotgun (WGS) entry which is preliminary data.</text>
</comment>
<dbReference type="Pfam" id="PF21983">
    <property type="entry name" value="NikA-like"/>
    <property type="match status" value="1"/>
</dbReference>
<accession>A0A4R0N8A8</accession>
<organism evidence="1 2">
    <name type="scientific">Pedobacter hiemivivus</name>
    <dbReference type="NCBI Taxonomy" id="2530454"/>
    <lineage>
        <taxon>Bacteria</taxon>
        <taxon>Pseudomonadati</taxon>
        <taxon>Bacteroidota</taxon>
        <taxon>Sphingobacteriia</taxon>
        <taxon>Sphingobacteriales</taxon>
        <taxon>Sphingobacteriaceae</taxon>
        <taxon>Pedobacter</taxon>
    </lineage>
</organism>
<sequence>MKKTTKKVGRPEMTSGKRTKVIKARLTEEEFKALLIIENAVGITRMELIRQRVLYHTGSILVNAQELLKLLDSIGAELGRSGNNINQLARHANVLNKQGMLNANVASQFNELFSGYIQIQQELEKAIRQIIRLMKT</sequence>
<gene>
    <name evidence="1" type="ORF">EZ444_15965</name>
</gene>
<name>A0A4R0N8A8_9SPHI</name>
<dbReference type="RefSeq" id="WP_131610150.1">
    <property type="nucleotide sequence ID" value="NZ_SJSM01000010.1"/>
</dbReference>
<keyword evidence="2" id="KW-1185">Reference proteome</keyword>
<evidence type="ECO:0000313" key="2">
    <source>
        <dbReference type="Proteomes" id="UP000291117"/>
    </source>
</evidence>
<reference evidence="1 2" key="1">
    <citation type="submission" date="2019-02" db="EMBL/GenBank/DDBJ databases">
        <title>Pedobacter sp. RP-3-8 sp. nov., isolated from Arctic soil.</title>
        <authorList>
            <person name="Dahal R.H."/>
        </authorList>
    </citation>
    <scope>NUCLEOTIDE SEQUENCE [LARGE SCALE GENOMIC DNA]</scope>
    <source>
        <strain evidence="1 2">RP-3-8</strain>
    </source>
</reference>
<dbReference type="EMBL" id="SJSM01000010">
    <property type="protein sequence ID" value="TCC95002.1"/>
    <property type="molecule type" value="Genomic_DNA"/>
</dbReference>
<dbReference type="OrthoDB" id="681025at2"/>
<evidence type="ECO:0000313" key="1">
    <source>
        <dbReference type="EMBL" id="TCC95002.1"/>
    </source>
</evidence>
<dbReference type="Proteomes" id="UP000291117">
    <property type="component" value="Unassembled WGS sequence"/>
</dbReference>
<dbReference type="AlphaFoldDB" id="A0A4R0N8A8"/>
<dbReference type="InterPro" id="IPR053842">
    <property type="entry name" value="NikA-like"/>
</dbReference>
<protein>
    <submittedName>
        <fullName evidence="1">Plasmid mobilization relaxosome protein MobC</fullName>
    </submittedName>
</protein>
<proteinExistence type="predicted"/>